<proteinExistence type="predicted"/>
<evidence type="ECO:0000313" key="3">
    <source>
        <dbReference type="Proteomes" id="UP001589628"/>
    </source>
</evidence>
<dbReference type="RefSeq" id="WP_035460879.1">
    <property type="nucleotide sequence ID" value="NZ_JAUESS010000001.1"/>
</dbReference>
<name>A0ABV5ZBP9_9GAMM</name>
<feature type="compositionally biased region" description="Basic and acidic residues" evidence="1">
    <location>
        <begin position="88"/>
        <end position="104"/>
    </location>
</feature>
<feature type="region of interest" description="Disordered" evidence="1">
    <location>
        <begin position="85"/>
        <end position="104"/>
    </location>
</feature>
<gene>
    <name evidence="2" type="ORF">ACFFLH_09800</name>
</gene>
<organism evidence="2 3">
    <name type="scientific">Balneatrix alpica</name>
    <dbReference type="NCBI Taxonomy" id="75684"/>
    <lineage>
        <taxon>Bacteria</taxon>
        <taxon>Pseudomonadati</taxon>
        <taxon>Pseudomonadota</taxon>
        <taxon>Gammaproteobacteria</taxon>
        <taxon>Oceanospirillales</taxon>
        <taxon>Balneatrichaceae</taxon>
        <taxon>Balneatrix</taxon>
    </lineage>
</organism>
<dbReference type="Proteomes" id="UP001589628">
    <property type="component" value="Unassembled WGS sequence"/>
</dbReference>
<comment type="caution">
    <text evidence="2">The sequence shown here is derived from an EMBL/GenBank/DDBJ whole genome shotgun (WGS) entry which is preliminary data.</text>
</comment>
<accession>A0ABV5ZBP9</accession>
<evidence type="ECO:0000256" key="1">
    <source>
        <dbReference type="SAM" id="MobiDB-lite"/>
    </source>
</evidence>
<protein>
    <submittedName>
        <fullName evidence="2">Uncharacterized protein</fullName>
    </submittedName>
</protein>
<sequence>MANLPRLQGVTPEGEVIELTLTELHVHWPQGLPLTINFEALDEGKSQLALMVNDGADEDEDPSHFGQLLVRPGACNLVEIEVETQEAGPEHDHDHDHAEGSGCC</sequence>
<reference evidence="2 3" key="1">
    <citation type="submission" date="2024-09" db="EMBL/GenBank/DDBJ databases">
        <authorList>
            <person name="Sun Q."/>
            <person name="Mori K."/>
        </authorList>
    </citation>
    <scope>NUCLEOTIDE SEQUENCE [LARGE SCALE GENOMIC DNA]</scope>
    <source>
        <strain evidence="2 3">ATCC 51285</strain>
    </source>
</reference>
<evidence type="ECO:0000313" key="2">
    <source>
        <dbReference type="EMBL" id="MFB9886704.1"/>
    </source>
</evidence>
<dbReference type="EMBL" id="JBHLZN010000003">
    <property type="protein sequence ID" value="MFB9886704.1"/>
    <property type="molecule type" value="Genomic_DNA"/>
</dbReference>
<keyword evidence="3" id="KW-1185">Reference proteome</keyword>